<dbReference type="NCBIfam" id="TIGR00996">
    <property type="entry name" value="Mtu_fam_mce"/>
    <property type="match status" value="1"/>
</dbReference>
<evidence type="ECO:0000259" key="3">
    <source>
        <dbReference type="Pfam" id="PF11887"/>
    </source>
</evidence>
<accession>A0ABT2MJC5</accession>
<evidence type="ECO:0000313" key="4">
    <source>
        <dbReference type="EMBL" id="MCT7661200.1"/>
    </source>
</evidence>
<dbReference type="PANTHER" id="PTHR33371:SF15">
    <property type="entry name" value="LIPOPROTEIN LPRN"/>
    <property type="match status" value="1"/>
</dbReference>
<sequence length="393" mass="41308">MTGRGNAKSVAAVACCIALIATGCSFTGLNSLSLPGAVGRGPNAAVYHLELANVGTLESNSPVMIDNVVVGSVGRMQFDDWHANVEVSVLPDVAVPANAEATVGQTSLLGSMHIALDPPVNEPPRGVLPPGSTIPLASTSSYPSTEQTLTSLSTLVNGGNLGQIGDVVRSMNSALSGREPQVRDLLTRLDRFVGVFDTQRSELVEAMKALGRLTGTLVDQREVLSSALRDIPPALDVLIAERPNLTAALTELGTFGETATALVNESGADLVANLKNLDPTLKSLADVGPELARVLAYLPTAPFNQNIIDRGVRGDYMNLFIILDFTTARLKRTLLAGTRWEDQYAQLVPAPGDIGYDAYYSRNPLGGPISPPPASYEESLRIVPPPPPPGGGR</sequence>
<dbReference type="Pfam" id="PF11887">
    <property type="entry name" value="Mce4_CUP1"/>
    <property type="match status" value="1"/>
</dbReference>
<evidence type="ECO:0000313" key="5">
    <source>
        <dbReference type="Proteomes" id="UP001206639"/>
    </source>
</evidence>
<keyword evidence="5" id="KW-1185">Reference proteome</keyword>
<dbReference type="InterPro" id="IPR024516">
    <property type="entry name" value="Mce_C"/>
</dbReference>
<evidence type="ECO:0000256" key="1">
    <source>
        <dbReference type="SAM" id="MobiDB-lite"/>
    </source>
</evidence>
<proteinExistence type="predicted"/>
<dbReference type="EMBL" id="JAODWD010000005">
    <property type="protein sequence ID" value="MCT7661200.1"/>
    <property type="molecule type" value="Genomic_DNA"/>
</dbReference>
<comment type="caution">
    <text evidence="4">The sequence shown here is derived from an EMBL/GenBank/DDBJ whole genome shotgun (WGS) entry which is preliminary data.</text>
</comment>
<dbReference type="InterPro" id="IPR052336">
    <property type="entry name" value="MlaD_Phospholipid_Transporter"/>
</dbReference>
<dbReference type="RefSeq" id="WP_260995238.1">
    <property type="nucleotide sequence ID" value="NZ_JAODWD010000005.1"/>
</dbReference>
<evidence type="ECO:0000259" key="2">
    <source>
        <dbReference type="Pfam" id="PF02470"/>
    </source>
</evidence>
<feature type="region of interest" description="Disordered" evidence="1">
    <location>
        <begin position="367"/>
        <end position="393"/>
    </location>
</feature>
<dbReference type="InterPro" id="IPR005693">
    <property type="entry name" value="Mce"/>
</dbReference>
<dbReference type="Proteomes" id="UP001206639">
    <property type="component" value="Unassembled WGS sequence"/>
</dbReference>
<dbReference type="Pfam" id="PF02470">
    <property type="entry name" value="MlaD"/>
    <property type="match status" value="1"/>
</dbReference>
<reference evidence="5" key="1">
    <citation type="submission" date="2023-07" db="EMBL/GenBank/DDBJ databases">
        <authorList>
            <person name="Deng Y."/>
            <person name="Zhang Y.-Q."/>
        </authorList>
    </citation>
    <scope>NUCLEOTIDE SEQUENCE [LARGE SCALE GENOMIC DNA]</scope>
    <source>
        <strain evidence="5">CPCC 205710</strain>
    </source>
</reference>
<organism evidence="4 5">
    <name type="scientific">Mycobacterium deserti</name>
    <dbReference type="NCBI Taxonomy" id="2978347"/>
    <lineage>
        <taxon>Bacteria</taxon>
        <taxon>Bacillati</taxon>
        <taxon>Actinomycetota</taxon>
        <taxon>Actinomycetes</taxon>
        <taxon>Mycobacteriales</taxon>
        <taxon>Mycobacteriaceae</taxon>
        <taxon>Mycobacterium</taxon>
    </lineage>
</organism>
<dbReference type="PANTHER" id="PTHR33371">
    <property type="entry name" value="INTERMEMBRANE PHOSPHOLIPID TRANSPORT SYSTEM BINDING PROTEIN MLAD-RELATED"/>
    <property type="match status" value="1"/>
</dbReference>
<feature type="domain" description="Mce/MlaD" evidence="2">
    <location>
        <begin position="46"/>
        <end position="119"/>
    </location>
</feature>
<name>A0ABT2MJC5_9MYCO</name>
<protein>
    <submittedName>
        <fullName evidence="4">MCE family protein</fullName>
    </submittedName>
</protein>
<gene>
    <name evidence="4" type="ORF">N4S67_22600</name>
</gene>
<dbReference type="PROSITE" id="PS51257">
    <property type="entry name" value="PROKAR_LIPOPROTEIN"/>
    <property type="match status" value="1"/>
</dbReference>
<feature type="domain" description="Mammalian cell entry C-terminal" evidence="3">
    <location>
        <begin position="128"/>
        <end position="298"/>
    </location>
</feature>
<dbReference type="InterPro" id="IPR003399">
    <property type="entry name" value="Mce/MlaD"/>
</dbReference>
<feature type="compositionally biased region" description="Pro residues" evidence="1">
    <location>
        <begin position="383"/>
        <end position="393"/>
    </location>
</feature>